<dbReference type="Gene3D" id="2.40.340.10">
    <property type="entry name" value="MoeA, C-terminal, domain IV"/>
    <property type="match status" value="1"/>
</dbReference>
<evidence type="ECO:0000259" key="1">
    <source>
        <dbReference type="Pfam" id="PF03454"/>
    </source>
</evidence>
<comment type="caution">
    <text evidence="2">The sequence shown here is derived from an EMBL/GenBank/DDBJ whole genome shotgun (WGS) entry which is preliminary data.</text>
</comment>
<accession>A0A645ITW4</accession>
<evidence type="ECO:0000313" key="2">
    <source>
        <dbReference type="EMBL" id="MPN54330.1"/>
    </source>
</evidence>
<dbReference type="InterPro" id="IPR005111">
    <property type="entry name" value="MoeA_C_domain_IV"/>
</dbReference>
<dbReference type="EMBL" id="VSSQ01122461">
    <property type="protein sequence ID" value="MPN54330.1"/>
    <property type="molecule type" value="Genomic_DNA"/>
</dbReference>
<dbReference type="Pfam" id="PF03454">
    <property type="entry name" value="MoeA_C"/>
    <property type="match status" value="1"/>
</dbReference>
<sequence length="105" mass="11454">MGLPGNPVSSFVQFELLGSVLMKKLGGGIPQKRVMKGITGHSFTRKKAERKSFYPVSIDESGRLVPVEYHGSAHINSLLNAVGVVAMEINQKEIEEGAEVDVRLF</sequence>
<feature type="domain" description="MoeA C-terminal" evidence="1">
    <location>
        <begin position="45"/>
        <end position="105"/>
    </location>
</feature>
<name>A0A645ITW4_9ZZZZ</name>
<dbReference type="GO" id="GO:0032324">
    <property type="term" value="P:molybdopterin cofactor biosynthetic process"/>
    <property type="evidence" value="ECO:0007669"/>
    <property type="project" value="InterPro"/>
</dbReference>
<proteinExistence type="predicted"/>
<dbReference type="SUPFAM" id="SSF63867">
    <property type="entry name" value="MoeA C-terminal domain-like"/>
    <property type="match status" value="1"/>
</dbReference>
<gene>
    <name evidence="2" type="ORF">SDC9_202000</name>
</gene>
<protein>
    <recommendedName>
        <fullName evidence="1">MoeA C-terminal domain-containing protein</fullName>
    </recommendedName>
</protein>
<organism evidence="2">
    <name type="scientific">bioreactor metagenome</name>
    <dbReference type="NCBI Taxonomy" id="1076179"/>
    <lineage>
        <taxon>unclassified sequences</taxon>
        <taxon>metagenomes</taxon>
        <taxon>ecological metagenomes</taxon>
    </lineage>
</organism>
<dbReference type="AlphaFoldDB" id="A0A645ITW4"/>
<dbReference type="InterPro" id="IPR036688">
    <property type="entry name" value="MoeA_C_domain_IV_sf"/>
</dbReference>
<reference evidence="2" key="1">
    <citation type="submission" date="2019-08" db="EMBL/GenBank/DDBJ databases">
        <authorList>
            <person name="Kucharzyk K."/>
            <person name="Murdoch R.W."/>
            <person name="Higgins S."/>
            <person name="Loffler F."/>
        </authorList>
    </citation>
    <scope>NUCLEOTIDE SEQUENCE</scope>
</reference>